<dbReference type="Pfam" id="PF02683">
    <property type="entry name" value="DsbD_TM"/>
    <property type="match status" value="1"/>
</dbReference>
<gene>
    <name evidence="8" type="ORF">C3B54_115</name>
</gene>
<evidence type="ECO:0000313" key="9">
    <source>
        <dbReference type="Proteomes" id="UP000243077"/>
    </source>
</evidence>
<feature type="transmembrane region" description="Helical" evidence="6">
    <location>
        <begin position="160"/>
        <end position="187"/>
    </location>
</feature>
<reference evidence="8 9" key="1">
    <citation type="submission" date="2018-02" db="EMBL/GenBank/DDBJ databases">
        <title>Complete genome of the streamlined marine actinobacterium Pontimonas salivibrio CL-TW6 adapted to coastal planktonic lifestype.</title>
        <authorList>
            <person name="Cho B.C."/>
            <person name="Hardies S.C."/>
            <person name="Jang G.I."/>
            <person name="Hwang C.Y."/>
        </authorList>
    </citation>
    <scope>NUCLEOTIDE SEQUENCE [LARGE SCALE GENOMIC DNA]</scope>
    <source>
        <strain evidence="8 9">CL-TW6</strain>
    </source>
</reference>
<dbReference type="AlphaFoldDB" id="A0A2L2BMX4"/>
<feature type="transmembrane region" description="Helical" evidence="6">
    <location>
        <begin position="90"/>
        <end position="119"/>
    </location>
</feature>
<dbReference type="Proteomes" id="UP000243077">
    <property type="component" value="Chromosome"/>
</dbReference>
<comment type="subcellular location">
    <subcellularLocation>
        <location evidence="1">Membrane</location>
        <topology evidence="1">Multi-pass membrane protein</topology>
    </subcellularLocation>
</comment>
<evidence type="ECO:0000256" key="4">
    <source>
        <dbReference type="ARBA" id="ARBA00022989"/>
    </source>
</evidence>
<evidence type="ECO:0000259" key="7">
    <source>
        <dbReference type="Pfam" id="PF02683"/>
    </source>
</evidence>
<dbReference type="InterPro" id="IPR051790">
    <property type="entry name" value="Cytochrome_c-biogenesis_DsbD"/>
</dbReference>
<evidence type="ECO:0000256" key="1">
    <source>
        <dbReference type="ARBA" id="ARBA00004141"/>
    </source>
</evidence>
<sequence>MIPRHPIDALASALPAELTTELRAGVTTATSVGEVIFSGSLLAALPLALLAGIIAFASPCVLPLVPAYLGYVGGMTSMPEAGNNTARRRLVAGVFLFILGFGAVFVTFSVAFASLGALLQQWLPLVIQISGALVIVMGFVFIGQVSFLQRSWGPELGRSSGLIGAPLLGVVFGLGWAPCVGPTLVAVNTLALSVGDIPRAVILASAYSLGLGLPFLALALGFQFATGAVGFLKRHMRTVNIIGGVFLMVIGLSMVLGLWQEWMSQLQVVISGTVTPL</sequence>
<dbReference type="GO" id="GO:0017004">
    <property type="term" value="P:cytochrome complex assembly"/>
    <property type="evidence" value="ECO:0007669"/>
    <property type="project" value="InterPro"/>
</dbReference>
<evidence type="ECO:0000313" key="8">
    <source>
        <dbReference type="EMBL" id="AVG23016.1"/>
    </source>
</evidence>
<name>A0A2L2BMX4_9MICO</name>
<keyword evidence="4 6" id="KW-1133">Transmembrane helix</keyword>
<keyword evidence="9" id="KW-1185">Reference proteome</keyword>
<proteinExistence type="inferred from homology"/>
<feature type="transmembrane region" description="Helical" evidence="6">
    <location>
        <begin position="125"/>
        <end position="148"/>
    </location>
</feature>
<feature type="transmembrane region" description="Helical" evidence="6">
    <location>
        <begin position="239"/>
        <end position="259"/>
    </location>
</feature>
<organism evidence="8 9">
    <name type="scientific">Pontimonas salivibrio</name>
    <dbReference type="NCBI Taxonomy" id="1159327"/>
    <lineage>
        <taxon>Bacteria</taxon>
        <taxon>Bacillati</taxon>
        <taxon>Actinomycetota</taxon>
        <taxon>Actinomycetes</taxon>
        <taxon>Micrococcales</taxon>
        <taxon>Microbacteriaceae</taxon>
        <taxon>Pontimonas</taxon>
    </lineage>
</organism>
<dbReference type="InterPro" id="IPR003834">
    <property type="entry name" value="Cyt_c_assmbl_TM_dom"/>
</dbReference>
<evidence type="ECO:0000256" key="5">
    <source>
        <dbReference type="ARBA" id="ARBA00023136"/>
    </source>
</evidence>
<evidence type="ECO:0000256" key="2">
    <source>
        <dbReference type="ARBA" id="ARBA00006143"/>
    </source>
</evidence>
<dbReference type="PANTHER" id="PTHR31272">
    <property type="entry name" value="CYTOCHROME C-TYPE BIOGENESIS PROTEIN HI_1454-RELATED"/>
    <property type="match status" value="1"/>
</dbReference>
<dbReference type="KEGG" id="psai:C3B54_115"/>
<comment type="similarity">
    <text evidence="2">Belongs to the DsbD family.</text>
</comment>
<protein>
    <submittedName>
        <fullName evidence="8">Cytochrome c biogenesis protein / disulfide interchange protein DsbD</fullName>
    </submittedName>
</protein>
<dbReference type="PANTHER" id="PTHR31272:SF4">
    <property type="entry name" value="CYTOCHROME C-TYPE BIOGENESIS PROTEIN HI_1454-RELATED"/>
    <property type="match status" value="1"/>
</dbReference>
<dbReference type="EMBL" id="CP026923">
    <property type="protein sequence ID" value="AVG23016.1"/>
    <property type="molecule type" value="Genomic_DNA"/>
</dbReference>
<evidence type="ECO:0000256" key="6">
    <source>
        <dbReference type="SAM" id="Phobius"/>
    </source>
</evidence>
<feature type="transmembrane region" description="Helical" evidence="6">
    <location>
        <begin position="47"/>
        <end position="69"/>
    </location>
</feature>
<dbReference type="GO" id="GO:0016020">
    <property type="term" value="C:membrane"/>
    <property type="evidence" value="ECO:0007669"/>
    <property type="project" value="UniProtKB-SubCell"/>
</dbReference>
<feature type="domain" description="Cytochrome C biogenesis protein transmembrane" evidence="7">
    <location>
        <begin position="43"/>
        <end position="255"/>
    </location>
</feature>
<evidence type="ECO:0000256" key="3">
    <source>
        <dbReference type="ARBA" id="ARBA00022692"/>
    </source>
</evidence>
<keyword evidence="5 6" id="KW-0472">Membrane</keyword>
<accession>A0A2L2BMX4</accession>
<keyword evidence="3 6" id="KW-0812">Transmembrane</keyword>
<feature type="transmembrane region" description="Helical" evidence="6">
    <location>
        <begin position="207"/>
        <end position="232"/>
    </location>
</feature>